<organism evidence="1 2">
    <name type="scientific">Dermacentor silvarum</name>
    <name type="common">Tick</name>
    <dbReference type="NCBI Taxonomy" id="543639"/>
    <lineage>
        <taxon>Eukaryota</taxon>
        <taxon>Metazoa</taxon>
        <taxon>Ecdysozoa</taxon>
        <taxon>Arthropoda</taxon>
        <taxon>Chelicerata</taxon>
        <taxon>Arachnida</taxon>
        <taxon>Acari</taxon>
        <taxon>Parasitiformes</taxon>
        <taxon>Ixodida</taxon>
        <taxon>Ixodoidea</taxon>
        <taxon>Ixodidae</taxon>
        <taxon>Rhipicephalinae</taxon>
        <taxon>Dermacentor</taxon>
    </lineage>
</organism>
<proteinExistence type="predicted"/>
<gene>
    <name evidence="1" type="ORF">HPB49_000953</name>
</gene>
<comment type="caution">
    <text evidence="1">The sequence shown here is derived from an EMBL/GenBank/DDBJ whole genome shotgun (WGS) entry which is preliminary data.</text>
</comment>
<protein>
    <submittedName>
        <fullName evidence="1">Uncharacterized protein</fullName>
    </submittedName>
</protein>
<evidence type="ECO:0000313" key="1">
    <source>
        <dbReference type="EMBL" id="KAH7958345.1"/>
    </source>
</evidence>
<accession>A0ACB8D1L8</accession>
<dbReference type="EMBL" id="CM023472">
    <property type="protein sequence ID" value="KAH7958345.1"/>
    <property type="molecule type" value="Genomic_DNA"/>
</dbReference>
<dbReference type="Proteomes" id="UP000821865">
    <property type="component" value="Chromosome 3"/>
</dbReference>
<evidence type="ECO:0000313" key="2">
    <source>
        <dbReference type="Proteomes" id="UP000821865"/>
    </source>
</evidence>
<reference evidence="1" key="1">
    <citation type="submission" date="2020-05" db="EMBL/GenBank/DDBJ databases">
        <title>Large-scale comparative analyses of tick genomes elucidate their genetic diversity and vector capacities.</title>
        <authorList>
            <person name="Jia N."/>
            <person name="Wang J."/>
            <person name="Shi W."/>
            <person name="Du L."/>
            <person name="Sun Y."/>
            <person name="Zhan W."/>
            <person name="Jiang J."/>
            <person name="Wang Q."/>
            <person name="Zhang B."/>
            <person name="Ji P."/>
            <person name="Sakyi L.B."/>
            <person name="Cui X."/>
            <person name="Yuan T."/>
            <person name="Jiang B."/>
            <person name="Yang W."/>
            <person name="Lam T.T.-Y."/>
            <person name="Chang Q."/>
            <person name="Ding S."/>
            <person name="Wang X."/>
            <person name="Zhu J."/>
            <person name="Ruan X."/>
            <person name="Zhao L."/>
            <person name="Wei J."/>
            <person name="Que T."/>
            <person name="Du C."/>
            <person name="Cheng J."/>
            <person name="Dai P."/>
            <person name="Han X."/>
            <person name="Huang E."/>
            <person name="Gao Y."/>
            <person name="Liu J."/>
            <person name="Shao H."/>
            <person name="Ye R."/>
            <person name="Li L."/>
            <person name="Wei W."/>
            <person name="Wang X."/>
            <person name="Wang C."/>
            <person name="Yang T."/>
            <person name="Huo Q."/>
            <person name="Li W."/>
            <person name="Guo W."/>
            <person name="Chen H."/>
            <person name="Zhou L."/>
            <person name="Ni X."/>
            <person name="Tian J."/>
            <person name="Zhou Y."/>
            <person name="Sheng Y."/>
            <person name="Liu T."/>
            <person name="Pan Y."/>
            <person name="Xia L."/>
            <person name="Li J."/>
            <person name="Zhao F."/>
            <person name="Cao W."/>
        </authorList>
    </citation>
    <scope>NUCLEOTIDE SEQUENCE</scope>
    <source>
        <strain evidence="1">Dsil-2018</strain>
    </source>
</reference>
<keyword evidence="2" id="KW-1185">Reference proteome</keyword>
<sequence length="190" mass="21065">MPEMLLKCIESPGYEALTCRRLGNTTTMVITFLGKTVPYYIEFSGLLLWCYLYKRTVPHCRTGNETGQREDVCPRPLATPKCRECGTSLATEQHECHPRCSLCGGNHPTAAKTCPNRFLPPVNRWKLQQALRAGSSSPRPRGEHSDPRNDAELSWRGAVPGRVTVSVPGAGPRRDDVRHLMAGPRAVDVP</sequence>
<name>A0ACB8D1L8_DERSI</name>